<dbReference type="Proteomes" id="UP000029713">
    <property type="component" value="Unassembled WGS sequence"/>
</dbReference>
<proteinExistence type="inferred from homology"/>
<dbReference type="STRING" id="1522368.IN07_05705"/>
<evidence type="ECO:0000313" key="4">
    <source>
        <dbReference type="EMBL" id="KGH47764.1"/>
    </source>
</evidence>
<evidence type="ECO:0000256" key="1">
    <source>
        <dbReference type="ARBA" id="ARBA00005662"/>
    </source>
</evidence>
<feature type="domain" description="Capsule synthesis protein CapA" evidence="3">
    <location>
        <begin position="47"/>
        <end position="295"/>
    </location>
</feature>
<dbReference type="InterPro" id="IPR029052">
    <property type="entry name" value="Metallo-depent_PP-like"/>
</dbReference>
<feature type="region of interest" description="Disordered" evidence="2">
    <location>
        <begin position="17"/>
        <end position="44"/>
    </location>
</feature>
<dbReference type="Gene3D" id="3.60.21.10">
    <property type="match status" value="1"/>
</dbReference>
<name>A0A098YBC6_9ACTN</name>
<protein>
    <submittedName>
        <fullName evidence="4">Capsule biosynthesis protein CapA</fullName>
    </submittedName>
</protein>
<reference evidence="4 5" key="1">
    <citation type="submission" date="2014-07" db="EMBL/GenBank/DDBJ databases">
        <title>Biosystematic studies on Modestobacter strains isolated from extreme hyper-arid desert soil and from historic building.</title>
        <authorList>
            <person name="Bukarasam K."/>
            <person name="Bull A."/>
            <person name="Girard G."/>
            <person name="van Wezel G."/>
            <person name="Goodfellow M."/>
        </authorList>
    </citation>
    <scope>NUCLEOTIDE SEQUENCE [LARGE SCALE GENOMIC DNA]</scope>
    <source>
        <strain evidence="4 5">KNN45-2b</strain>
    </source>
</reference>
<dbReference type="InterPro" id="IPR019079">
    <property type="entry name" value="Capsule_synth_CapA"/>
</dbReference>
<dbReference type="AlphaFoldDB" id="A0A098YBC6"/>
<keyword evidence="5" id="KW-1185">Reference proteome</keyword>
<organism evidence="4 5">
    <name type="scientific">Modestobacter caceresii</name>
    <dbReference type="NCBI Taxonomy" id="1522368"/>
    <lineage>
        <taxon>Bacteria</taxon>
        <taxon>Bacillati</taxon>
        <taxon>Actinomycetota</taxon>
        <taxon>Actinomycetes</taxon>
        <taxon>Geodermatophilales</taxon>
        <taxon>Geodermatophilaceae</taxon>
        <taxon>Modestobacter</taxon>
    </lineage>
</organism>
<gene>
    <name evidence="4" type="ORF">IN07_05705</name>
</gene>
<dbReference type="PANTHER" id="PTHR33393">
    <property type="entry name" value="POLYGLUTAMINE SYNTHESIS ACCESSORY PROTEIN RV0574C-RELATED"/>
    <property type="match status" value="1"/>
</dbReference>
<comment type="caution">
    <text evidence="4">The sequence shown here is derived from an EMBL/GenBank/DDBJ whole genome shotgun (WGS) entry which is preliminary data.</text>
</comment>
<sequence length="371" mass="37600">MLAALLVVLLAGCGTDEPTSTPVAEPGSPAPSSGATPEAPPAPDSFTLVATGDVLVHQGRALTSGARQPDGSWDFSAVFAPIAPVLQAADLAICHLETPVAPVGGPYSGYPSFAAQPEIVDALAGAGYDLCSTASNHSLDDGFDGLVRTLDALDAAGIAHTGTYRSAAESEQPVVVDVGGVRVGHVSTTFSLNGVPLPSDAPFAVDTFAVPDVSAVLADAAAARAAGAEVVVASVHCCAEYDHEPTAAQEQAVRTLLASPDVDLVLGHHAHVVQPFEQVDGEWAAYGLGNHLAEHATRGYDTEDSVIARFTFTRGEDGRFAVSVAEAVPVRIEVGDDAVRLVPADPESAARIGAVLDARGAVAAGLAIVPG</sequence>
<evidence type="ECO:0000256" key="2">
    <source>
        <dbReference type="SAM" id="MobiDB-lite"/>
    </source>
</evidence>
<dbReference type="Pfam" id="PF09587">
    <property type="entry name" value="PGA_cap"/>
    <property type="match status" value="1"/>
</dbReference>
<dbReference type="SMART" id="SM00854">
    <property type="entry name" value="PGA_cap"/>
    <property type="match status" value="1"/>
</dbReference>
<dbReference type="InterPro" id="IPR052169">
    <property type="entry name" value="CW_Biosynth-Accessory"/>
</dbReference>
<accession>A0A098YBC6</accession>
<evidence type="ECO:0000313" key="5">
    <source>
        <dbReference type="Proteomes" id="UP000029713"/>
    </source>
</evidence>
<comment type="similarity">
    <text evidence="1">Belongs to the CapA family.</text>
</comment>
<evidence type="ECO:0000259" key="3">
    <source>
        <dbReference type="SMART" id="SM00854"/>
    </source>
</evidence>
<dbReference type="PANTHER" id="PTHR33393:SF13">
    <property type="entry name" value="PGA BIOSYNTHESIS PROTEIN CAPA"/>
    <property type="match status" value="1"/>
</dbReference>
<feature type="compositionally biased region" description="Low complexity" evidence="2">
    <location>
        <begin position="24"/>
        <end position="37"/>
    </location>
</feature>
<dbReference type="SUPFAM" id="SSF56300">
    <property type="entry name" value="Metallo-dependent phosphatases"/>
    <property type="match status" value="1"/>
</dbReference>
<dbReference type="EMBL" id="JPMX01000018">
    <property type="protein sequence ID" value="KGH47764.1"/>
    <property type="molecule type" value="Genomic_DNA"/>
</dbReference>